<comment type="caution">
    <text evidence="1">The sequence shown here is derived from an EMBL/GenBank/DDBJ whole genome shotgun (WGS) entry which is preliminary data.</text>
</comment>
<dbReference type="Proteomes" id="UP000215914">
    <property type="component" value="Unassembled WGS sequence"/>
</dbReference>
<name>A0A9K3I2B0_HELAN</name>
<reference evidence="1" key="2">
    <citation type="submission" date="2020-06" db="EMBL/GenBank/DDBJ databases">
        <title>Helianthus annuus Genome sequencing and assembly Release 2.</title>
        <authorList>
            <person name="Gouzy J."/>
            <person name="Langlade N."/>
            <person name="Munos S."/>
        </authorList>
    </citation>
    <scope>NUCLEOTIDE SEQUENCE</scope>
    <source>
        <tissue evidence="1">Leaves</tissue>
    </source>
</reference>
<evidence type="ECO:0000313" key="1">
    <source>
        <dbReference type="EMBL" id="KAF5788777.1"/>
    </source>
</evidence>
<organism evidence="1 2">
    <name type="scientific">Helianthus annuus</name>
    <name type="common">Common sunflower</name>
    <dbReference type="NCBI Taxonomy" id="4232"/>
    <lineage>
        <taxon>Eukaryota</taxon>
        <taxon>Viridiplantae</taxon>
        <taxon>Streptophyta</taxon>
        <taxon>Embryophyta</taxon>
        <taxon>Tracheophyta</taxon>
        <taxon>Spermatophyta</taxon>
        <taxon>Magnoliopsida</taxon>
        <taxon>eudicotyledons</taxon>
        <taxon>Gunneridae</taxon>
        <taxon>Pentapetalae</taxon>
        <taxon>asterids</taxon>
        <taxon>campanulids</taxon>
        <taxon>Asterales</taxon>
        <taxon>Asteraceae</taxon>
        <taxon>Asteroideae</taxon>
        <taxon>Heliantheae alliance</taxon>
        <taxon>Heliantheae</taxon>
        <taxon>Helianthus</taxon>
    </lineage>
</organism>
<dbReference type="AlphaFoldDB" id="A0A9K3I2B0"/>
<gene>
    <name evidence="1" type="ORF">HanXRQr2_Chr09g0363001</name>
</gene>
<sequence>MQLHLKPLHKLHLHNQNPLYLITKAHQTLKTKTTLNPIINSGGHLGREGLLIGMIMLPT</sequence>
<evidence type="ECO:0000313" key="2">
    <source>
        <dbReference type="Proteomes" id="UP000215914"/>
    </source>
</evidence>
<dbReference type="Gramene" id="mRNA:HanXRQr2_Chr09g0363001">
    <property type="protein sequence ID" value="CDS:HanXRQr2_Chr09g0363001.1"/>
    <property type="gene ID" value="HanXRQr2_Chr09g0363001"/>
</dbReference>
<dbReference type="EMBL" id="MNCJ02000324">
    <property type="protein sequence ID" value="KAF5788777.1"/>
    <property type="molecule type" value="Genomic_DNA"/>
</dbReference>
<reference evidence="1" key="1">
    <citation type="journal article" date="2017" name="Nature">
        <title>The sunflower genome provides insights into oil metabolism, flowering and Asterid evolution.</title>
        <authorList>
            <person name="Badouin H."/>
            <person name="Gouzy J."/>
            <person name="Grassa C.J."/>
            <person name="Murat F."/>
            <person name="Staton S.E."/>
            <person name="Cottret L."/>
            <person name="Lelandais-Briere C."/>
            <person name="Owens G.L."/>
            <person name="Carrere S."/>
            <person name="Mayjonade B."/>
            <person name="Legrand L."/>
            <person name="Gill N."/>
            <person name="Kane N.C."/>
            <person name="Bowers J.E."/>
            <person name="Hubner S."/>
            <person name="Bellec A."/>
            <person name="Berard A."/>
            <person name="Berges H."/>
            <person name="Blanchet N."/>
            <person name="Boniface M.C."/>
            <person name="Brunel D."/>
            <person name="Catrice O."/>
            <person name="Chaidir N."/>
            <person name="Claudel C."/>
            <person name="Donnadieu C."/>
            <person name="Faraut T."/>
            <person name="Fievet G."/>
            <person name="Helmstetter N."/>
            <person name="King M."/>
            <person name="Knapp S.J."/>
            <person name="Lai Z."/>
            <person name="Le Paslier M.C."/>
            <person name="Lippi Y."/>
            <person name="Lorenzon L."/>
            <person name="Mandel J.R."/>
            <person name="Marage G."/>
            <person name="Marchand G."/>
            <person name="Marquand E."/>
            <person name="Bret-Mestries E."/>
            <person name="Morien E."/>
            <person name="Nambeesan S."/>
            <person name="Nguyen T."/>
            <person name="Pegot-Espagnet P."/>
            <person name="Pouilly N."/>
            <person name="Raftis F."/>
            <person name="Sallet E."/>
            <person name="Schiex T."/>
            <person name="Thomas J."/>
            <person name="Vandecasteele C."/>
            <person name="Vares D."/>
            <person name="Vear F."/>
            <person name="Vautrin S."/>
            <person name="Crespi M."/>
            <person name="Mangin B."/>
            <person name="Burke J.M."/>
            <person name="Salse J."/>
            <person name="Munos S."/>
            <person name="Vincourt P."/>
            <person name="Rieseberg L.H."/>
            <person name="Langlade N.B."/>
        </authorList>
    </citation>
    <scope>NUCLEOTIDE SEQUENCE</scope>
    <source>
        <tissue evidence="1">Leaves</tissue>
    </source>
</reference>
<keyword evidence="2" id="KW-1185">Reference proteome</keyword>
<accession>A0A9K3I2B0</accession>
<proteinExistence type="predicted"/>
<protein>
    <submittedName>
        <fullName evidence="1">Uncharacterized protein</fullName>
    </submittedName>
</protein>